<sequence length="154" mass="14996">MALLALHGSRYLAAAVIVLGLGGVALAAGADDLVEKREAAMKQAGGALKALGGEARSGSVAPDAAVKAQALVDFAASIPGLFPAGSITDKSRALPEIWTDTAGWDGKVKAFADAAAVTLAAAKAGDAAALGAAIDATGGACGGCHKVFRGPEKD</sequence>
<dbReference type="PIRSF" id="PIRSF000027">
    <property type="entry name" value="Cytc_c_prime"/>
    <property type="match status" value="1"/>
</dbReference>
<evidence type="ECO:0000313" key="8">
    <source>
        <dbReference type="EMBL" id="PWR22889.1"/>
    </source>
</evidence>
<dbReference type="InterPro" id="IPR010980">
    <property type="entry name" value="Cyt_c/b562"/>
</dbReference>
<gene>
    <name evidence="8" type="ORF">DKG74_10740</name>
</gene>
<dbReference type="Proteomes" id="UP000245461">
    <property type="component" value="Unassembled WGS sequence"/>
</dbReference>
<evidence type="ECO:0000256" key="6">
    <source>
        <dbReference type="PIRSR" id="PIRSR000027-1"/>
    </source>
</evidence>
<reference evidence="8 9" key="1">
    <citation type="submission" date="2018-05" db="EMBL/GenBank/DDBJ databases">
        <title>Zavarzinia sp. HR-AS.</title>
        <authorList>
            <person name="Lee Y."/>
            <person name="Jeon C.O."/>
        </authorList>
    </citation>
    <scope>NUCLEOTIDE SEQUENCE [LARGE SCALE GENOMIC DNA]</scope>
    <source>
        <strain evidence="8 9">HR-AS</strain>
    </source>
</reference>
<dbReference type="GO" id="GO:0005506">
    <property type="term" value="F:iron ion binding"/>
    <property type="evidence" value="ECO:0007669"/>
    <property type="project" value="InterPro"/>
</dbReference>
<keyword evidence="9" id="KW-1185">Reference proteome</keyword>
<dbReference type="GO" id="GO:0020037">
    <property type="term" value="F:heme binding"/>
    <property type="evidence" value="ECO:0007669"/>
    <property type="project" value="InterPro"/>
</dbReference>
<dbReference type="EMBL" id="QGLE01000005">
    <property type="protein sequence ID" value="PWR22889.1"/>
    <property type="molecule type" value="Genomic_DNA"/>
</dbReference>
<dbReference type="RefSeq" id="WP_109905556.1">
    <property type="nucleotide sequence ID" value="NZ_QGLE01000005.1"/>
</dbReference>
<dbReference type="InterPro" id="IPR002321">
    <property type="entry name" value="Cyt_c_II"/>
</dbReference>
<dbReference type="Gene3D" id="1.20.120.10">
    <property type="entry name" value="Cytochrome c/b562"/>
    <property type="match status" value="1"/>
</dbReference>
<accession>A0A317E7B0</accession>
<keyword evidence="4" id="KW-0249">Electron transport</keyword>
<feature type="binding site" description="covalent" evidence="7">
    <location>
        <position position="141"/>
    </location>
    <ligand>
        <name>heme c</name>
        <dbReference type="ChEBI" id="CHEBI:61717"/>
    </ligand>
</feature>
<dbReference type="InterPro" id="IPR012127">
    <property type="entry name" value="Cyt_c_prime"/>
</dbReference>
<evidence type="ECO:0000256" key="2">
    <source>
        <dbReference type="ARBA" id="ARBA00022617"/>
    </source>
</evidence>
<keyword evidence="5 6" id="KW-0408">Iron</keyword>
<dbReference type="GO" id="GO:0042597">
    <property type="term" value="C:periplasmic space"/>
    <property type="evidence" value="ECO:0007669"/>
    <property type="project" value="InterPro"/>
</dbReference>
<evidence type="ECO:0000313" key="9">
    <source>
        <dbReference type="Proteomes" id="UP000245461"/>
    </source>
</evidence>
<dbReference type="GO" id="GO:0009055">
    <property type="term" value="F:electron transfer activity"/>
    <property type="evidence" value="ECO:0007669"/>
    <property type="project" value="InterPro"/>
</dbReference>
<organism evidence="8 9">
    <name type="scientific">Zavarzinia aquatilis</name>
    <dbReference type="NCBI Taxonomy" id="2211142"/>
    <lineage>
        <taxon>Bacteria</taxon>
        <taxon>Pseudomonadati</taxon>
        <taxon>Pseudomonadota</taxon>
        <taxon>Alphaproteobacteria</taxon>
        <taxon>Rhodospirillales</taxon>
        <taxon>Zavarziniaceae</taxon>
        <taxon>Zavarzinia</taxon>
    </lineage>
</organism>
<dbReference type="Pfam" id="PF01322">
    <property type="entry name" value="Cytochrom_C_2"/>
    <property type="match status" value="1"/>
</dbReference>
<dbReference type="InterPro" id="IPR015984">
    <property type="entry name" value="Cyt_c_prime_subgr"/>
</dbReference>
<keyword evidence="3 6" id="KW-0479">Metal-binding</keyword>
<feature type="binding site" description="axial binding residue" evidence="6">
    <location>
        <position position="145"/>
    </location>
    <ligand>
        <name>heme c</name>
        <dbReference type="ChEBI" id="CHEBI:61717"/>
    </ligand>
    <ligandPart>
        <name>Fe</name>
        <dbReference type="ChEBI" id="CHEBI:18248"/>
    </ligandPart>
</feature>
<evidence type="ECO:0000256" key="5">
    <source>
        <dbReference type="ARBA" id="ARBA00023004"/>
    </source>
</evidence>
<keyword evidence="1" id="KW-0813">Transport</keyword>
<dbReference type="AlphaFoldDB" id="A0A317E7B0"/>
<proteinExistence type="predicted"/>
<dbReference type="OrthoDB" id="9811729at2"/>
<dbReference type="SUPFAM" id="SSF47175">
    <property type="entry name" value="Cytochromes"/>
    <property type="match status" value="1"/>
</dbReference>
<dbReference type="GO" id="GO:0022900">
    <property type="term" value="P:electron transport chain"/>
    <property type="evidence" value="ECO:0007669"/>
    <property type="project" value="InterPro"/>
</dbReference>
<dbReference type="PRINTS" id="PR00608">
    <property type="entry name" value="CYTCHROMECII"/>
</dbReference>
<dbReference type="PROSITE" id="PS51009">
    <property type="entry name" value="CYTCII"/>
    <property type="match status" value="1"/>
</dbReference>
<keyword evidence="2 7" id="KW-0349">Heme</keyword>
<evidence type="ECO:0000256" key="7">
    <source>
        <dbReference type="PIRSR" id="PIRSR000027-2"/>
    </source>
</evidence>
<comment type="caution">
    <text evidence="8">The sequence shown here is derived from an EMBL/GenBank/DDBJ whole genome shotgun (WGS) entry which is preliminary data.</text>
</comment>
<name>A0A317E7B0_9PROT</name>
<evidence type="ECO:0000256" key="3">
    <source>
        <dbReference type="ARBA" id="ARBA00022723"/>
    </source>
</evidence>
<feature type="binding site" description="covalent" evidence="7">
    <location>
        <position position="144"/>
    </location>
    <ligand>
        <name>heme c</name>
        <dbReference type="ChEBI" id="CHEBI:61717"/>
    </ligand>
</feature>
<evidence type="ECO:0000256" key="1">
    <source>
        <dbReference type="ARBA" id="ARBA00022448"/>
    </source>
</evidence>
<evidence type="ECO:0000256" key="4">
    <source>
        <dbReference type="ARBA" id="ARBA00022982"/>
    </source>
</evidence>
<comment type="PTM">
    <text evidence="7">Binds 1 heme group per subunit.</text>
</comment>
<protein>
    <submittedName>
        <fullName evidence="8">Cytochrome C556</fullName>
    </submittedName>
</protein>